<protein>
    <submittedName>
        <fullName evidence="1">Uncharacterized protein</fullName>
    </submittedName>
</protein>
<dbReference type="OrthoDB" id="508046at2759"/>
<evidence type="ECO:0000313" key="1">
    <source>
        <dbReference type="EMBL" id="KAI3424717.1"/>
    </source>
</evidence>
<gene>
    <name evidence="1" type="ORF">D9Q98_008106</name>
</gene>
<sequence length="221" mass="24642">MLALPSRMTLPKLPFSLPWAPRSNSVATKGGASGGKAGRLNLPTLQRRPEQWRSLLVHAADLQSEIDSLQPRPSLTGRWKKCSKASDPMDEACAMVELPWLLKKAVLVLNTLELEDSDSYFKTNLKAGGVMDVIEKYPWTGETVEHPRRDKRRGTHTAFVERTERGPCITASWQDPFGGDCTDTFELSADGSTLTQYTDMTIRSSGRHAAYKTVFHRAHTQ</sequence>
<proteinExistence type="predicted"/>
<dbReference type="EMBL" id="SIDB01000012">
    <property type="protein sequence ID" value="KAI3424717.1"/>
    <property type="molecule type" value="Genomic_DNA"/>
</dbReference>
<comment type="caution">
    <text evidence="1">The sequence shown here is derived from an EMBL/GenBank/DDBJ whole genome shotgun (WGS) entry which is preliminary data.</text>
</comment>
<reference evidence="1" key="2">
    <citation type="submission" date="2020-11" db="EMBL/GenBank/DDBJ databases">
        <authorList>
            <person name="Cecchin M."/>
            <person name="Marcolungo L."/>
            <person name="Rossato M."/>
            <person name="Girolomoni L."/>
            <person name="Cosentino E."/>
            <person name="Cuine S."/>
            <person name="Li-Beisson Y."/>
            <person name="Delledonne M."/>
            <person name="Ballottari M."/>
        </authorList>
    </citation>
    <scope>NUCLEOTIDE SEQUENCE</scope>
    <source>
        <strain evidence="1">211/11P</strain>
        <tissue evidence="1">Whole cell</tissue>
    </source>
</reference>
<organism evidence="1 2">
    <name type="scientific">Chlorella vulgaris</name>
    <name type="common">Green alga</name>
    <dbReference type="NCBI Taxonomy" id="3077"/>
    <lineage>
        <taxon>Eukaryota</taxon>
        <taxon>Viridiplantae</taxon>
        <taxon>Chlorophyta</taxon>
        <taxon>core chlorophytes</taxon>
        <taxon>Trebouxiophyceae</taxon>
        <taxon>Chlorellales</taxon>
        <taxon>Chlorellaceae</taxon>
        <taxon>Chlorella clade</taxon>
        <taxon>Chlorella</taxon>
    </lineage>
</organism>
<reference evidence="1" key="1">
    <citation type="journal article" date="2019" name="Plant J.">
        <title>Chlorella vulgaris genome assembly and annotation reveals the molecular basis for metabolic acclimation to high light conditions.</title>
        <authorList>
            <person name="Cecchin M."/>
            <person name="Marcolungo L."/>
            <person name="Rossato M."/>
            <person name="Girolomoni L."/>
            <person name="Cosentino E."/>
            <person name="Cuine S."/>
            <person name="Li-Beisson Y."/>
            <person name="Delledonne M."/>
            <person name="Ballottari M."/>
        </authorList>
    </citation>
    <scope>NUCLEOTIDE SEQUENCE</scope>
    <source>
        <strain evidence="1">211/11P</strain>
    </source>
</reference>
<evidence type="ECO:0000313" key="2">
    <source>
        <dbReference type="Proteomes" id="UP001055712"/>
    </source>
</evidence>
<name>A0A9D4YSZ2_CHLVU</name>
<accession>A0A9D4YSZ2</accession>
<dbReference type="Proteomes" id="UP001055712">
    <property type="component" value="Unassembled WGS sequence"/>
</dbReference>
<keyword evidence="2" id="KW-1185">Reference proteome</keyword>
<dbReference type="AlphaFoldDB" id="A0A9D4YSZ2"/>